<organism evidence="1 2">
    <name type="scientific">Gynuella sunshinyii YC6258</name>
    <dbReference type="NCBI Taxonomy" id="1445510"/>
    <lineage>
        <taxon>Bacteria</taxon>
        <taxon>Pseudomonadati</taxon>
        <taxon>Pseudomonadota</taxon>
        <taxon>Gammaproteobacteria</taxon>
        <taxon>Oceanospirillales</taxon>
        <taxon>Saccharospirillaceae</taxon>
        <taxon>Gynuella</taxon>
    </lineage>
</organism>
<dbReference type="AlphaFoldDB" id="A0A0C5VQD7"/>
<evidence type="ECO:0000313" key="1">
    <source>
        <dbReference type="EMBL" id="AJQ92494.1"/>
    </source>
</evidence>
<dbReference type="Proteomes" id="UP000032266">
    <property type="component" value="Chromosome"/>
</dbReference>
<dbReference type="STRING" id="1445510.YC6258_00444"/>
<evidence type="ECO:0008006" key="3">
    <source>
        <dbReference type="Google" id="ProtNLM"/>
    </source>
</evidence>
<evidence type="ECO:0000313" key="2">
    <source>
        <dbReference type="Proteomes" id="UP000032266"/>
    </source>
</evidence>
<gene>
    <name evidence="1" type="ORF">YC6258_00444</name>
</gene>
<dbReference type="HOGENOM" id="CLU_084995_0_0_6"/>
<dbReference type="EMBL" id="CP007142">
    <property type="protein sequence ID" value="AJQ92494.1"/>
    <property type="molecule type" value="Genomic_DNA"/>
</dbReference>
<dbReference type="InterPro" id="IPR018715">
    <property type="entry name" value="DUF2239"/>
</dbReference>
<dbReference type="PATRIC" id="fig|1445510.3.peg.431"/>
<proteinExistence type="predicted"/>
<name>A0A0C5VQD7_9GAMM</name>
<sequence>MKTHYSAFYQNRLIAQGSLETVVEAVKQLDPLIEPLLLETESCQRKEFDWRGETIDVLGRLNLSKTTQRGRPKLGVEPKEVTLLPRHWEWLARQSGGASVTLRKLVETAIKQAPPEQQMKEHQERLYRFLSLTAGDFPAFEEVIRALYRNNRQEFEQNMRDWPVDIRTFALNKFDELGVSNDH</sequence>
<protein>
    <recommendedName>
        <fullName evidence="3">DUF2239 domain-containing protein</fullName>
    </recommendedName>
</protein>
<accession>A0A0C5VQD7</accession>
<keyword evidence="2" id="KW-1185">Reference proteome</keyword>
<dbReference type="RefSeq" id="WP_044615543.1">
    <property type="nucleotide sequence ID" value="NZ_CP007142.1"/>
</dbReference>
<dbReference type="OrthoDB" id="282960at2"/>
<dbReference type="Pfam" id="PF09998">
    <property type="entry name" value="DUF2239"/>
    <property type="match status" value="1"/>
</dbReference>
<reference evidence="1 2" key="1">
    <citation type="submission" date="2014-01" db="EMBL/GenBank/DDBJ databases">
        <title>Full genme sequencing of cellulolytic bacterium Gynuella sunshinyii YC6258T gen. nov., sp. nov.</title>
        <authorList>
            <person name="Khan H."/>
            <person name="Chung E.J."/>
            <person name="Chung Y.R."/>
        </authorList>
    </citation>
    <scope>NUCLEOTIDE SEQUENCE [LARGE SCALE GENOMIC DNA]</scope>
    <source>
        <strain evidence="1 2">YC6258</strain>
    </source>
</reference>
<dbReference type="KEGG" id="gsn:YC6258_00444"/>